<dbReference type="AlphaFoldDB" id="A0A4Y2ABG1"/>
<dbReference type="EMBL" id="BGPR01000011">
    <property type="protein sequence ID" value="GBL77040.1"/>
    <property type="molecule type" value="Genomic_DNA"/>
</dbReference>
<comment type="caution">
    <text evidence="2">The sequence shown here is derived from an EMBL/GenBank/DDBJ whole genome shotgun (WGS) entry which is preliminary data.</text>
</comment>
<sequence>MTHSFCHRESNVVTLVWCRNLEDTSDGDLDGAHGLSGHNLQSITSTVLSPGEKPWTGLPQVDESKKGGDQVSNLEPFVSEAYTLPLGHRRYWKEQVCTELMKCSTVQQRIPRLPLLDDFTPERGVRQ</sequence>
<dbReference type="Proteomes" id="UP000499080">
    <property type="component" value="Unassembled WGS sequence"/>
</dbReference>
<name>A0A4Y2ABG1_ARAVE</name>
<reference evidence="2 3" key="1">
    <citation type="journal article" date="2019" name="Sci. Rep.">
        <title>Orb-weaving spider Araneus ventricosus genome elucidates the spidroin gene catalogue.</title>
        <authorList>
            <person name="Kono N."/>
            <person name="Nakamura H."/>
            <person name="Ohtoshi R."/>
            <person name="Moran D.A.P."/>
            <person name="Shinohara A."/>
            <person name="Yoshida Y."/>
            <person name="Fujiwara M."/>
            <person name="Mori M."/>
            <person name="Tomita M."/>
            <person name="Arakawa K."/>
        </authorList>
    </citation>
    <scope>NUCLEOTIDE SEQUENCE [LARGE SCALE GENOMIC DNA]</scope>
</reference>
<evidence type="ECO:0000313" key="2">
    <source>
        <dbReference type="EMBL" id="GBL77040.1"/>
    </source>
</evidence>
<proteinExistence type="predicted"/>
<evidence type="ECO:0000256" key="1">
    <source>
        <dbReference type="SAM" id="MobiDB-lite"/>
    </source>
</evidence>
<feature type="region of interest" description="Disordered" evidence="1">
    <location>
        <begin position="46"/>
        <end position="72"/>
    </location>
</feature>
<accession>A0A4Y2ABG1</accession>
<protein>
    <submittedName>
        <fullName evidence="2">Uncharacterized protein</fullName>
    </submittedName>
</protein>
<gene>
    <name evidence="2" type="ORF">AVEN_12691_1</name>
</gene>
<organism evidence="2 3">
    <name type="scientific">Araneus ventricosus</name>
    <name type="common">Orbweaver spider</name>
    <name type="synonym">Epeira ventricosa</name>
    <dbReference type="NCBI Taxonomy" id="182803"/>
    <lineage>
        <taxon>Eukaryota</taxon>
        <taxon>Metazoa</taxon>
        <taxon>Ecdysozoa</taxon>
        <taxon>Arthropoda</taxon>
        <taxon>Chelicerata</taxon>
        <taxon>Arachnida</taxon>
        <taxon>Araneae</taxon>
        <taxon>Araneomorphae</taxon>
        <taxon>Entelegynae</taxon>
        <taxon>Araneoidea</taxon>
        <taxon>Araneidae</taxon>
        <taxon>Araneus</taxon>
    </lineage>
</organism>
<evidence type="ECO:0000313" key="3">
    <source>
        <dbReference type="Proteomes" id="UP000499080"/>
    </source>
</evidence>
<keyword evidence="3" id="KW-1185">Reference proteome</keyword>